<evidence type="ECO:0000313" key="1">
    <source>
        <dbReference type="EMBL" id="SDS79441.1"/>
    </source>
</evidence>
<reference evidence="1 2" key="1">
    <citation type="submission" date="2016-10" db="EMBL/GenBank/DDBJ databases">
        <authorList>
            <person name="de Groot N.N."/>
        </authorList>
    </citation>
    <scope>NUCLEOTIDE SEQUENCE [LARGE SCALE GENOMIC DNA]</scope>
    <source>
        <strain evidence="1 2">DSM 22024</strain>
    </source>
</reference>
<organism evidence="1 2">
    <name type="scientific">Actinopolymorpha singaporensis</name>
    <dbReference type="NCBI Taxonomy" id="117157"/>
    <lineage>
        <taxon>Bacteria</taxon>
        <taxon>Bacillati</taxon>
        <taxon>Actinomycetota</taxon>
        <taxon>Actinomycetes</taxon>
        <taxon>Propionibacteriales</taxon>
        <taxon>Actinopolymorphaceae</taxon>
        <taxon>Actinopolymorpha</taxon>
    </lineage>
</organism>
<keyword evidence="2" id="KW-1185">Reference proteome</keyword>
<dbReference type="AlphaFoldDB" id="A0A1H1V4M9"/>
<accession>A0A1H1V4M9</accession>
<sequence length="274" mass="29922">MDESAALGYPVEDADVLTLRRLEAEALRRAVLAAFETGSDSGARKTSAGWAATALTLRRERRQILVDAAAQYERDVERCEGLAYYVEGRVAGRPRCLGALAEPVRPDDIRRAAYATGEAIALLLDRFTPGWQARLETDDTSYLDDLLQPAVADATRRDFSAGHRATAVARAREAVAALREERRSRRQALLARNDKVVLTTTGHKPLRVLGLDPMNLHRLGSRDVLPTRYLKLGGEGFVLELFDCQALTEGAGDHPLFDGLRRVTFIGGDGAGAP</sequence>
<proteinExistence type="predicted"/>
<protein>
    <submittedName>
        <fullName evidence="1">Uncharacterized protein</fullName>
    </submittedName>
</protein>
<dbReference type="OrthoDB" id="3482454at2"/>
<dbReference type="RefSeq" id="WP_092655041.1">
    <property type="nucleotide sequence ID" value="NZ_LT629732.1"/>
</dbReference>
<dbReference type="EMBL" id="LT629732">
    <property type="protein sequence ID" value="SDS79441.1"/>
    <property type="molecule type" value="Genomic_DNA"/>
</dbReference>
<gene>
    <name evidence="1" type="ORF">SAMN04489717_3896</name>
</gene>
<evidence type="ECO:0000313" key="2">
    <source>
        <dbReference type="Proteomes" id="UP000198983"/>
    </source>
</evidence>
<name>A0A1H1V4M9_9ACTN</name>
<dbReference type="Proteomes" id="UP000198983">
    <property type="component" value="Chromosome I"/>
</dbReference>